<dbReference type="InterPro" id="IPR036318">
    <property type="entry name" value="FAD-bd_PCMH-like_sf"/>
</dbReference>
<keyword evidence="4" id="KW-0677">Repeat</keyword>
<dbReference type="InterPro" id="IPR044751">
    <property type="entry name" value="Ion_transp-like_CBS"/>
</dbReference>
<evidence type="ECO:0000256" key="3">
    <source>
        <dbReference type="ARBA" id="ARBA00022475"/>
    </source>
</evidence>
<sequence length="424" mass="46867">MTVPIIMAIFFLASVILTWVLNLAESAFDYISYREAETVVAKRPGNPILQVLDRLPEHQLAVRFWSSVFLASSAVLMTVFIDYFVNNVWLSAAGGILVMGVLTLLAAFRSPRKIGAKHYEVSAQGTAWLVRLLTVILGPIPRLFITDTDTENDEENDETDLEEKHFREYVSRASKADVLEDDEAEMIQSVFEMDDTLVRAIMVPRTDVVWLESGTTLADATEIFIDSGFSRIPLIGESPDDVLGIVFLKDVVRATHTRRLSPQEQVNVLAREIRVVPESKSVWDLLQELQREAIHAAIVVDEYGGTAGLVTLEDLIEELVGDISDEYDDVEIADVIPQPNGEFLVNAAMSVTDFSEAFHLFLDDDEDVDTVGGLLAKSLGKIPVEGSVAEIENLTLTVASLVGKRNRVDTIKVTVHSSSEETTA</sequence>
<dbReference type="PROSITE" id="PS51371">
    <property type="entry name" value="CBS"/>
    <property type="match status" value="2"/>
</dbReference>
<dbReference type="InterPro" id="IPR000644">
    <property type="entry name" value="CBS_dom"/>
</dbReference>
<feature type="domain" description="CBS" evidence="8">
    <location>
        <begin position="269"/>
        <end position="326"/>
    </location>
</feature>
<keyword evidence="7" id="KW-1133">Transmembrane helix</keyword>
<keyword evidence="7" id="KW-0472">Membrane</keyword>
<dbReference type="SUPFAM" id="SSF54631">
    <property type="entry name" value="CBS-domain pair"/>
    <property type="match status" value="1"/>
</dbReference>
<keyword evidence="5 6" id="KW-0129">CBS domain</keyword>
<dbReference type="InterPro" id="IPR046342">
    <property type="entry name" value="CBS_dom_sf"/>
</dbReference>
<comment type="caution">
    <text evidence="9">The sequence shown here is derived from an EMBL/GenBank/DDBJ whole genome shotgun (WGS) entry which is preliminary data.</text>
</comment>
<dbReference type="EMBL" id="DYXC01000061">
    <property type="protein sequence ID" value="HJF14091.1"/>
    <property type="molecule type" value="Genomic_DNA"/>
</dbReference>
<reference evidence="9" key="1">
    <citation type="journal article" date="2021" name="PeerJ">
        <title>Extensive microbial diversity within the chicken gut microbiome revealed by metagenomics and culture.</title>
        <authorList>
            <person name="Gilroy R."/>
            <person name="Ravi A."/>
            <person name="Getino M."/>
            <person name="Pursley I."/>
            <person name="Horton D.L."/>
            <person name="Alikhan N.F."/>
            <person name="Baker D."/>
            <person name="Gharbi K."/>
            <person name="Hall N."/>
            <person name="Watson M."/>
            <person name="Adriaenssens E.M."/>
            <person name="Foster-Nyarko E."/>
            <person name="Jarju S."/>
            <person name="Secka A."/>
            <person name="Antonio M."/>
            <person name="Oren A."/>
            <person name="Chaudhuri R.R."/>
            <person name="La Ragione R."/>
            <person name="Hildebrand F."/>
            <person name="Pallen M.J."/>
        </authorList>
    </citation>
    <scope>NUCLEOTIDE SEQUENCE</scope>
    <source>
        <strain evidence="9">ChiHjej13B12-14962</strain>
    </source>
</reference>
<evidence type="ECO:0000256" key="2">
    <source>
        <dbReference type="ARBA" id="ARBA00006337"/>
    </source>
</evidence>
<comment type="subcellular location">
    <subcellularLocation>
        <location evidence="1">Cell membrane</location>
        <topology evidence="1">Multi-pass membrane protein</topology>
    </subcellularLocation>
</comment>
<evidence type="ECO:0000256" key="1">
    <source>
        <dbReference type="ARBA" id="ARBA00004651"/>
    </source>
</evidence>
<evidence type="ECO:0000256" key="5">
    <source>
        <dbReference type="ARBA" id="ARBA00023122"/>
    </source>
</evidence>
<dbReference type="InterPro" id="IPR005170">
    <property type="entry name" value="Transptr-assoc_dom"/>
</dbReference>
<evidence type="ECO:0000256" key="4">
    <source>
        <dbReference type="ARBA" id="ARBA00022737"/>
    </source>
</evidence>
<name>A0A921K7G1_9MICC</name>
<dbReference type="Pfam" id="PF00571">
    <property type="entry name" value="CBS"/>
    <property type="match status" value="2"/>
</dbReference>
<feature type="transmembrane region" description="Helical" evidence="7">
    <location>
        <begin position="60"/>
        <end position="81"/>
    </location>
</feature>
<dbReference type="SMART" id="SM01091">
    <property type="entry name" value="CorC_HlyC"/>
    <property type="match status" value="1"/>
</dbReference>
<dbReference type="InterPro" id="IPR016169">
    <property type="entry name" value="FAD-bd_PCMH_sub2"/>
</dbReference>
<dbReference type="PANTHER" id="PTHR22777">
    <property type="entry name" value="HEMOLYSIN-RELATED"/>
    <property type="match status" value="1"/>
</dbReference>
<feature type="transmembrane region" description="Helical" evidence="7">
    <location>
        <begin position="6"/>
        <end position="24"/>
    </location>
</feature>
<evidence type="ECO:0000313" key="10">
    <source>
        <dbReference type="Proteomes" id="UP000703315"/>
    </source>
</evidence>
<dbReference type="SMART" id="SM00116">
    <property type="entry name" value="CBS"/>
    <property type="match status" value="2"/>
</dbReference>
<dbReference type="Pfam" id="PF03471">
    <property type="entry name" value="CorC_HlyC"/>
    <property type="match status" value="1"/>
</dbReference>
<evidence type="ECO:0000256" key="7">
    <source>
        <dbReference type="SAM" id="Phobius"/>
    </source>
</evidence>
<dbReference type="SUPFAM" id="SSF56176">
    <property type="entry name" value="FAD-binding/transporter-associated domain-like"/>
    <property type="match status" value="1"/>
</dbReference>
<feature type="transmembrane region" description="Helical" evidence="7">
    <location>
        <begin position="87"/>
        <end position="108"/>
    </location>
</feature>
<accession>A0A921K7G1</accession>
<dbReference type="CDD" id="cd04590">
    <property type="entry name" value="CBS_pair_CorC_HlyC_assoc"/>
    <property type="match status" value="1"/>
</dbReference>
<keyword evidence="3" id="KW-1003">Cell membrane</keyword>
<organism evidence="9 10">
    <name type="scientific">Enteractinococcus helveticum</name>
    <dbReference type="NCBI Taxonomy" id="1837282"/>
    <lineage>
        <taxon>Bacteria</taxon>
        <taxon>Bacillati</taxon>
        <taxon>Actinomycetota</taxon>
        <taxon>Actinomycetes</taxon>
        <taxon>Micrococcales</taxon>
        <taxon>Micrococcaceae</taxon>
    </lineage>
</organism>
<dbReference type="PANTHER" id="PTHR22777:SF32">
    <property type="entry name" value="UPF0053 INNER MEMBRANE PROTEIN YFJD"/>
    <property type="match status" value="1"/>
</dbReference>
<evidence type="ECO:0000256" key="6">
    <source>
        <dbReference type="PROSITE-ProRule" id="PRU00703"/>
    </source>
</evidence>
<dbReference type="GO" id="GO:0005886">
    <property type="term" value="C:plasma membrane"/>
    <property type="evidence" value="ECO:0007669"/>
    <property type="project" value="UniProtKB-SubCell"/>
</dbReference>
<dbReference type="RefSeq" id="WP_303903638.1">
    <property type="nucleotide sequence ID" value="NZ_DYXC01000061.1"/>
</dbReference>
<feature type="domain" description="CBS" evidence="8">
    <location>
        <begin position="202"/>
        <end position="261"/>
    </location>
</feature>
<reference evidence="9" key="2">
    <citation type="submission" date="2021-09" db="EMBL/GenBank/DDBJ databases">
        <authorList>
            <person name="Gilroy R."/>
        </authorList>
    </citation>
    <scope>NUCLEOTIDE SEQUENCE</scope>
    <source>
        <strain evidence="9">ChiHjej13B12-14962</strain>
    </source>
</reference>
<dbReference type="Gene3D" id="3.30.465.10">
    <property type="match status" value="1"/>
</dbReference>
<protein>
    <submittedName>
        <fullName evidence="9">Hemolysin family protein</fullName>
    </submittedName>
</protein>
<dbReference type="AlphaFoldDB" id="A0A921K7G1"/>
<evidence type="ECO:0000313" key="9">
    <source>
        <dbReference type="EMBL" id="HJF14091.1"/>
    </source>
</evidence>
<keyword evidence="7" id="KW-0812">Transmembrane</keyword>
<dbReference type="Gene3D" id="3.10.580.10">
    <property type="entry name" value="CBS-domain"/>
    <property type="match status" value="1"/>
</dbReference>
<evidence type="ECO:0000259" key="8">
    <source>
        <dbReference type="PROSITE" id="PS51371"/>
    </source>
</evidence>
<proteinExistence type="inferred from homology"/>
<dbReference type="Proteomes" id="UP000703315">
    <property type="component" value="Unassembled WGS sequence"/>
</dbReference>
<dbReference type="FunFam" id="3.10.580.10:FF:000002">
    <property type="entry name" value="Magnesium/cobalt efflux protein CorC"/>
    <property type="match status" value="1"/>
</dbReference>
<comment type="similarity">
    <text evidence="2">Belongs to the UPF0053 family.</text>
</comment>
<dbReference type="GO" id="GO:0050660">
    <property type="term" value="F:flavin adenine dinucleotide binding"/>
    <property type="evidence" value="ECO:0007669"/>
    <property type="project" value="InterPro"/>
</dbReference>
<gene>
    <name evidence="9" type="ORF">K8V32_04710</name>
</gene>